<reference evidence="1" key="1">
    <citation type="submission" date="2022-07" db="EMBL/GenBank/DDBJ databases">
        <title>Genome sequencing of Photobacterium atrarenae GJH2-4.</title>
        <authorList>
            <person name="Park S.-J."/>
        </authorList>
    </citation>
    <scope>NUCLEOTIDE SEQUENCE</scope>
    <source>
        <strain evidence="1">GJH2-4</strain>
    </source>
</reference>
<dbReference type="EMBL" id="CP101509">
    <property type="protein sequence ID" value="UTV30424.1"/>
    <property type="molecule type" value="Genomic_DNA"/>
</dbReference>
<sequence>MKISLNNLSSTVFLSVLLTGCSSTSTFFSGSSEYSFRDSAESFIQMNDTRSSGAEVDKGLFYPKSAFSFTYRYCANSPDMARQDMTEFHQLAKRVCDANHGQIIHQDTGSWCVNYPDTANEQPVFYARISSTELWADLCLDGPFVTLKVIENTEASPDEWYQAAKVLGYQPYSQYRMLLPAPEVGQLHQPEKEPVATEFWNEESQYIYTNVGSVVCLYNRPAGESVGYTYQGTVHSVDNGLVKVAATAKLKGDIRTAPTLEPVEWHHPMAYITAAANAWFVCG</sequence>
<dbReference type="RefSeq" id="WP_255391782.1">
    <property type="nucleotide sequence ID" value="NZ_CP101509.1"/>
</dbReference>
<evidence type="ECO:0000313" key="2">
    <source>
        <dbReference type="Proteomes" id="UP001057998"/>
    </source>
</evidence>
<dbReference type="PROSITE" id="PS51257">
    <property type="entry name" value="PROKAR_LIPOPROTEIN"/>
    <property type="match status" value="1"/>
</dbReference>
<organism evidence="1 2">
    <name type="scientific">Photobacterium atrarenae</name>
    <dbReference type="NCBI Taxonomy" id="865757"/>
    <lineage>
        <taxon>Bacteria</taxon>
        <taxon>Pseudomonadati</taxon>
        <taxon>Pseudomonadota</taxon>
        <taxon>Gammaproteobacteria</taxon>
        <taxon>Vibrionales</taxon>
        <taxon>Vibrionaceae</taxon>
        <taxon>Photobacterium</taxon>
    </lineage>
</organism>
<proteinExistence type="predicted"/>
<accession>A0ABY5GM70</accession>
<keyword evidence="2" id="KW-1185">Reference proteome</keyword>
<protein>
    <recommendedName>
        <fullName evidence="3">Lipoprotein</fullName>
    </recommendedName>
</protein>
<evidence type="ECO:0008006" key="3">
    <source>
        <dbReference type="Google" id="ProtNLM"/>
    </source>
</evidence>
<dbReference type="Proteomes" id="UP001057998">
    <property type="component" value="Chromosome 2"/>
</dbReference>
<name>A0ABY5GM70_9GAMM</name>
<gene>
    <name evidence="1" type="ORF">NNL38_17770</name>
</gene>
<evidence type="ECO:0000313" key="1">
    <source>
        <dbReference type="EMBL" id="UTV30424.1"/>
    </source>
</evidence>